<dbReference type="SUPFAM" id="SSF74924">
    <property type="entry name" value="Cap-Gly domain"/>
    <property type="match status" value="1"/>
</dbReference>
<dbReference type="AlphaFoldDB" id="A0AA88I198"/>
<proteinExistence type="predicted"/>
<dbReference type="Proteomes" id="UP001187531">
    <property type="component" value="Unassembled WGS sequence"/>
</dbReference>
<sequence length="133" mass="15355">MHELDQRIIFIMPGGTQTLFAVARSRRMVSYDTPDHFYSELEGYLCFESYDKHKLKAQYVSGFRRIIKYIGKVQFADGLWLGLEMRNERGKHDGVVKDVRYFTCKQGRGLFVRPSAVTVRGINGALLVKESNE</sequence>
<keyword evidence="3" id="KW-1185">Reference proteome</keyword>
<protein>
    <recommendedName>
        <fullName evidence="1">CAP-Gly domain-containing protein</fullName>
    </recommendedName>
</protein>
<accession>A0AA88I198</accession>
<evidence type="ECO:0000313" key="2">
    <source>
        <dbReference type="EMBL" id="KAK2718191.1"/>
    </source>
</evidence>
<gene>
    <name evidence="2" type="ORF">QYM36_005494</name>
</gene>
<dbReference type="PROSITE" id="PS00845">
    <property type="entry name" value="CAP_GLY_1"/>
    <property type="match status" value="1"/>
</dbReference>
<name>A0AA88I198_ARTSF</name>
<organism evidence="2 3">
    <name type="scientific">Artemia franciscana</name>
    <name type="common">Brine shrimp</name>
    <name type="synonym">Artemia sanfranciscana</name>
    <dbReference type="NCBI Taxonomy" id="6661"/>
    <lineage>
        <taxon>Eukaryota</taxon>
        <taxon>Metazoa</taxon>
        <taxon>Ecdysozoa</taxon>
        <taxon>Arthropoda</taxon>
        <taxon>Crustacea</taxon>
        <taxon>Branchiopoda</taxon>
        <taxon>Anostraca</taxon>
        <taxon>Artemiidae</taxon>
        <taxon>Artemia</taxon>
    </lineage>
</organism>
<dbReference type="PROSITE" id="PS50245">
    <property type="entry name" value="CAP_GLY_2"/>
    <property type="match status" value="1"/>
</dbReference>
<dbReference type="PANTHER" id="PTHR18916">
    <property type="entry name" value="DYNACTIN 1-RELATED MICROTUBULE-BINDING"/>
    <property type="match status" value="1"/>
</dbReference>
<dbReference type="Pfam" id="PF01302">
    <property type="entry name" value="CAP_GLY"/>
    <property type="match status" value="1"/>
</dbReference>
<reference evidence="2" key="1">
    <citation type="submission" date="2023-07" db="EMBL/GenBank/DDBJ databases">
        <title>Chromosome-level genome assembly of Artemia franciscana.</title>
        <authorList>
            <person name="Jo E."/>
        </authorList>
    </citation>
    <scope>NUCLEOTIDE SEQUENCE</scope>
    <source>
        <tissue evidence="2">Whole body</tissue>
    </source>
</reference>
<dbReference type="InterPro" id="IPR036859">
    <property type="entry name" value="CAP-Gly_dom_sf"/>
</dbReference>
<evidence type="ECO:0000313" key="3">
    <source>
        <dbReference type="Proteomes" id="UP001187531"/>
    </source>
</evidence>
<comment type="caution">
    <text evidence="2">The sequence shown here is derived from an EMBL/GenBank/DDBJ whole genome shotgun (WGS) entry which is preliminary data.</text>
</comment>
<dbReference type="SMART" id="SM01052">
    <property type="entry name" value="CAP_GLY"/>
    <property type="match status" value="1"/>
</dbReference>
<dbReference type="Gene3D" id="2.30.30.190">
    <property type="entry name" value="CAP Gly-rich-like domain"/>
    <property type="match status" value="1"/>
</dbReference>
<feature type="domain" description="CAP-Gly" evidence="1">
    <location>
        <begin position="71"/>
        <end position="113"/>
    </location>
</feature>
<evidence type="ECO:0000259" key="1">
    <source>
        <dbReference type="PROSITE" id="PS50245"/>
    </source>
</evidence>
<dbReference type="InterPro" id="IPR000938">
    <property type="entry name" value="CAP-Gly_domain"/>
</dbReference>
<dbReference type="EMBL" id="JAVRJZ010000009">
    <property type="protein sequence ID" value="KAK2718191.1"/>
    <property type="molecule type" value="Genomic_DNA"/>
</dbReference>